<dbReference type="InterPro" id="IPR013010">
    <property type="entry name" value="Znf_SIAH"/>
</dbReference>
<dbReference type="PROSITE" id="PS50089">
    <property type="entry name" value="ZF_RING_2"/>
    <property type="match status" value="1"/>
</dbReference>
<keyword evidence="8" id="KW-0833">Ubl conjugation pathway</keyword>
<evidence type="ECO:0000256" key="8">
    <source>
        <dbReference type="ARBA" id="ARBA00022786"/>
    </source>
</evidence>
<dbReference type="SUPFAM" id="SSF49599">
    <property type="entry name" value="TRAF domain-like"/>
    <property type="match status" value="2"/>
</dbReference>
<dbReference type="InterPro" id="IPR001841">
    <property type="entry name" value="Znf_RING"/>
</dbReference>
<dbReference type="GO" id="GO:0031624">
    <property type="term" value="F:ubiquitin conjugating enzyme binding"/>
    <property type="evidence" value="ECO:0007669"/>
    <property type="project" value="TreeGrafter"/>
</dbReference>
<dbReference type="Pfam" id="PF21361">
    <property type="entry name" value="Sina_ZnF"/>
    <property type="match status" value="2"/>
</dbReference>
<dbReference type="Proteomes" id="UP000719412">
    <property type="component" value="Unassembled WGS sequence"/>
</dbReference>
<keyword evidence="9" id="KW-0862">Zinc</keyword>
<evidence type="ECO:0000313" key="13">
    <source>
        <dbReference type="EMBL" id="KAH0809666.1"/>
    </source>
</evidence>
<dbReference type="EC" id="2.3.2.27" evidence="4"/>
<dbReference type="PROSITE" id="PS51081">
    <property type="entry name" value="ZF_SIAH"/>
    <property type="match status" value="2"/>
</dbReference>
<evidence type="ECO:0000256" key="6">
    <source>
        <dbReference type="ARBA" id="ARBA00022723"/>
    </source>
</evidence>
<keyword evidence="6" id="KW-0479">Metal-binding</keyword>
<dbReference type="EMBL" id="JABDTM020027996">
    <property type="protein sequence ID" value="KAH0809666.1"/>
    <property type="molecule type" value="Genomic_DNA"/>
</dbReference>
<feature type="domain" description="RING-type" evidence="11">
    <location>
        <begin position="440"/>
        <end position="475"/>
    </location>
</feature>
<gene>
    <name evidence="13" type="ORF">GEV33_013122</name>
</gene>
<dbReference type="GO" id="GO:0005737">
    <property type="term" value="C:cytoplasm"/>
    <property type="evidence" value="ECO:0007669"/>
    <property type="project" value="TreeGrafter"/>
</dbReference>
<comment type="pathway">
    <text evidence="2">Protein modification; protein ubiquitination.</text>
</comment>
<evidence type="ECO:0000256" key="2">
    <source>
        <dbReference type="ARBA" id="ARBA00004906"/>
    </source>
</evidence>
<evidence type="ECO:0000259" key="11">
    <source>
        <dbReference type="PROSITE" id="PS50089"/>
    </source>
</evidence>
<dbReference type="InterPro" id="IPR013083">
    <property type="entry name" value="Znf_RING/FYVE/PHD"/>
</dbReference>
<keyword evidence="14" id="KW-1185">Reference proteome</keyword>
<feature type="domain" description="SIAH-type" evidence="12">
    <location>
        <begin position="241"/>
        <end position="298"/>
    </location>
</feature>
<keyword evidence="5" id="KW-0808">Transferase</keyword>
<dbReference type="PANTHER" id="PTHR45877">
    <property type="entry name" value="E3 UBIQUITIN-PROTEIN LIGASE SIAH2"/>
    <property type="match status" value="1"/>
</dbReference>
<evidence type="ECO:0000256" key="3">
    <source>
        <dbReference type="ARBA" id="ARBA00009119"/>
    </source>
</evidence>
<feature type="domain" description="SIAH-type" evidence="12">
    <location>
        <begin position="492"/>
        <end position="553"/>
    </location>
</feature>
<accession>A0A8J6H8A2</accession>
<evidence type="ECO:0000256" key="9">
    <source>
        <dbReference type="ARBA" id="ARBA00022833"/>
    </source>
</evidence>
<dbReference type="InterPro" id="IPR004162">
    <property type="entry name" value="SINA-like_animal"/>
</dbReference>
<dbReference type="Pfam" id="PF21362">
    <property type="entry name" value="Sina_RING"/>
    <property type="match status" value="1"/>
</dbReference>
<dbReference type="AlphaFoldDB" id="A0A8J6H8A2"/>
<evidence type="ECO:0000256" key="1">
    <source>
        <dbReference type="ARBA" id="ARBA00000900"/>
    </source>
</evidence>
<keyword evidence="7 10" id="KW-0863">Zinc-finger</keyword>
<comment type="caution">
    <text evidence="13">The sequence shown here is derived from an EMBL/GenBank/DDBJ whole genome shotgun (WGS) entry which is preliminary data.</text>
</comment>
<dbReference type="GO" id="GO:0008270">
    <property type="term" value="F:zinc ion binding"/>
    <property type="evidence" value="ECO:0007669"/>
    <property type="project" value="UniProtKB-KW"/>
</dbReference>
<dbReference type="Gene3D" id="3.30.40.10">
    <property type="entry name" value="Zinc/RING finger domain, C3HC4 (zinc finger)"/>
    <property type="match status" value="3"/>
</dbReference>
<evidence type="ECO:0000256" key="10">
    <source>
        <dbReference type="PROSITE-ProRule" id="PRU00455"/>
    </source>
</evidence>
<protein>
    <recommendedName>
        <fullName evidence="4">RING-type E3 ubiquitin transferase</fullName>
        <ecNumber evidence="4">2.3.2.27</ecNumber>
    </recommendedName>
</protein>
<evidence type="ECO:0000259" key="12">
    <source>
        <dbReference type="PROSITE" id="PS51081"/>
    </source>
</evidence>
<name>A0A8J6H8A2_TENMO</name>
<dbReference type="FunFam" id="3.30.40.10:FF:000041">
    <property type="entry name" value="E3 ubiquitin-protein ligase SINAT3"/>
    <property type="match status" value="1"/>
</dbReference>
<dbReference type="GO" id="GO:0043161">
    <property type="term" value="P:proteasome-mediated ubiquitin-dependent protein catabolic process"/>
    <property type="evidence" value="ECO:0007669"/>
    <property type="project" value="TreeGrafter"/>
</dbReference>
<proteinExistence type="inferred from homology"/>
<evidence type="ECO:0000313" key="14">
    <source>
        <dbReference type="Proteomes" id="UP000719412"/>
    </source>
</evidence>
<evidence type="ECO:0000256" key="4">
    <source>
        <dbReference type="ARBA" id="ARBA00012483"/>
    </source>
</evidence>
<evidence type="ECO:0000256" key="7">
    <source>
        <dbReference type="ARBA" id="ARBA00022771"/>
    </source>
</evidence>
<dbReference type="GO" id="GO:0061630">
    <property type="term" value="F:ubiquitin protein ligase activity"/>
    <property type="evidence" value="ECO:0007669"/>
    <property type="project" value="UniProtKB-EC"/>
</dbReference>
<dbReference type="InterPro" id="IPR049548">
    <property type="entry name" value="Sina-like_RING"/>
</dbReference>
<comment type="catalytic activity">
    <reaction evidence="1">
        <text>S-ubiquitinyl-[E2 ubiquitin-conjugating enzyme]-L-cysteine + [acceptor protein]-L-lysine = [E2 ubiquitin-conjugating enzyme]-L-cysteine + N(6)-ubiquitinyl-[acceptor protein]-L-lysine.</text>
        <dbReference type="EC" id="2.3.2.27"/>
    </reaction>
</comment>
<evidence type="ECO:0000256" key="5">
    <source>
        <dbReference type="ARBA" id="ARBA00022679"/>
    </source>
</evidence>
<reference evidence="13" key="1">
    <citation type="journal article" date="2020" name="J Insects Food Feed">
        <title>The yellow mealworm (Tenebrio molitor) genome: a resource for the emerging insects as food and feed industry.</title>
        <authorList>
            <person name="Eriksson T."/>
            <person name="Andere A."/>
            <person name="Kelstrup H."/>
            <person name="Emery V."/>
            <person name="Picard C."/>
        </authorList>
    </citation>
    <scope>NUCLEOTIDE SEQUENCE</scope>
    <source>
        <strain evidence="13">Stoneville</strain>
        <tissue evidence="13">Whole head</tissue>
    </source>
</reference>
<sequence length="737" mass="85306">MYAGLLCLVAPMNTELHSIKAAPIPSIFILRLRQSEARWKGWKKVYVQCYSIQYPVRSDAIVTKWPQNQEIVPEDKQPGWMRRQLMRFGEVASRVGNAMGTHATKISAAIDKVCEIVKTVIPLLAAVCHVVPFWGVRGPMRTCYHSNGRFWALRVWDRRATSPRGVHPRIHIRKKIEECLNMSVPTEALNKVKCGVCNKYLSYFPIHIDKDKTAVCGRCSELLTDDKYYVRDGPYETMAQFLKFPCIYNSEGCLENLTPIDIPNHEKNCPYRIISCPLDCMWQSTVNELQDHFEQLHANSILRTGEFEMDFLSSYETYSLLIYKDEVFCFKRKLDEAREILQVSLFCYKTIDPVTKYNYELTVKNNSNSLSVKFPPKSAENFDEENVTEMNVEHVKKELNDPLVIVGSVKIYSKDEKQETVAKKNPSPQINFDMLSELECPVCFEYIIPPIFQCITGHSICSACKSKIVECPTCKGEIKNTQNFTLEKMAFLLTYPCRFSEYGCDFASKPGQIKQHQKYCEYGPQSCPLTDYENCKWENASKEVYAHVINAHHDSILDIDSVTVFIDNENYFQTEDQICYILKFSSSLFKLHYRYWNDTFYWAMQLVGPPEQARSYKFEIDITDNTKNNQRIFLRSHCAPLAEKDQSFDVIDEMIEIAIRCDNLNKGFSARTVRRPFSRTNENEFSERNRGLDKIAELAIFQRIMTRVTYGTQMASESQISFYSILGEILQLVNTPH</sequence>
<reference evidence="13" key="2">
    <citation type="submission" date="2021-08" db="EMBL/GenBank/DDBJ databases">
        <authorList>
            <person name="Eriksson T."/>
        </authorList>
    </citation>
    <scope>NUCLEOTIDE SEQUENCE</scope>
    <source>
        <strain evidence="13">Stoneville</strain>
        <tissue evidence="13">Whole head</tissue>
    </source>
</reference>
<organism evidence="13 14">
    <name type="scientific">Tenebrio molitor</name>
    <name type="common">Yellow mealworm beetle</name>
    <dbReference type="NCBI Taxonomy" id="7067"/>
    <lineage>
        <taxon>Eukaryota</taxon>
        <taxon>Metazoa</taxon>
        <taxon>Ecdysozoa</taxon>
        <taxon>Arthropoda</taxon>
        <taxon>Hexapoda</taxon>
        <taxon>Insecta</taxon>
        <taxon>Pterygota</taxon>
        <taxon>Neoptera</taxon>
        <taxon>Endopterygota</taxon>
        <taxon>Coleoptera</taxon>
        <taxon>Polyphaga</taxon>
        <taxon>Cucujiformia</taxon>
        <taxon>Tenebrionidae</taxon>
        <taxon>Tenebrio</taxon>
    </lineage>
</organism>
<dbReference type="SUPFAM" id="SSF57850">
    <property type="entry name" value="RING/U-box"/>
    <property type="match status" value="1"/>
</dbReference>
<comment type="similarity">
    <text evidence="3">Belongs to the SINA (Seven in absentia) family.</text>
</comment>
<dbReference type="UniPathway" id="UPA00143"/>
<dbReference type="GO" id="GO:0016567">
    <property type="term" value="P:protein ubiquitination"/>
    <property type="evidence" value="ECO:0007669"/>
    <property type="project" value="UniProtKB-UniPathway"/>
</dbReference>
<dbReference type="PANTHER" id="PTHR45877:SF2">
    <property type="entry name" value="E3 UBIQUITIN-PROTEIN LIGASE SINA-RELATED"/>
    <property type="match status" value="1"/>
</dbReference>